<accession>A0A4Q8CZF0</accession>
<feature type="binding site" evidence="11">
    <location>
        <begin position="72"/>
        <end position="73"/>
    </location>
    <ligand>
        <name>NAD(+)</name>
        <dbReference type="ChEBI" id="CHEBI:57540"/>
    </ligand>
</feature>
<dbReference type="Gene3D" id="1.10.8.400">
    <property type="entry name" value="Enoyl acyl carrier protein reductase"/>
    <property type="match status" value="1"/>
</dbReference>
<feature type="binding site" evidence="11">
    <location>
        <begin position="27"/>
        <end position="28"/>
    </location>
    <ligand>
        <name>NAD(+)</name>
        <dbReference type="ChEBI" id="CHEBI:57540"/>
    </ligand>
</feature>
<comment type="pathway">
    <text evidence="1">Lipid metabolism; fatty acid biosynthesis.</text>
</comment>
<evidence type="ECO:0000256" key="9">
    <source>
        <dbReference type="PIRSR" id="PIRSR000094-1"/>
    </source>
</evidence>
<protein>
    <recommendedName>
        <fullName evidence="8">Enoyl-[acyl-carrier-protein] reductase [NADH]</fullName>
        <ecNumber evidence="8">1.3.1.9</ecNumber>
    </recommendedName>
</protein>
<dbReference type="GO" id="GO:0006633">
    <property type="term" value="P:fatty acid biosynthetic process"/>
    <property type="evidence" value="ECO:0007669"/>
    <property type="project" value="UniProtKB-UniPathway"/>
</dbReference>
<keyword evidence="4" id="KW-0276">Fatty acid metabolism</keyword>
<dbReference type="PANTHER" id="PTHR43159:SF2">
    <property type="entry name" value="ENOYL-[ACYL-CARRIER-PROTEIN] REDUCTASE [NADH], CHLOROPLASTIC"/>
    <property type="match status" value="1"/>
</dbReference>
<name>A0A4Q8CZF0_9GAMM</name>
<dbReference type="InterPro" id="IPR014358">
    <property type="entry name" value="Enoyl-ACP_Rdtase_NADH"/>
</dbReference>
<feature type="binding site" evidence="11">
    <location>
        <begin position="199"/>
        <end position="203"/>
    </location>
    <ligand>
        <name>NAD(+)</name>
        <dbReference type="ChEBI" id="CHEBI:57540"/>
    </ligand>
</feature>
<feature type="binding site" evidence="11">
    <location>
        <position position="170"/>
    </location>
    <ligand>
        <name>NAD(+)</name>
        <dbReference type="ChEBI" id="CHEBI:57540"/>
    </ligand>
</feature>
<evidence type="ECO:0000256" key="2">
    <source>
        <dbReference type="ARBA" id="ARBA00009233"/>
    </source>
</evidence>
<comment type="catalytic activity">
    <reaction evidence="8">
        <text>a 2,3-saturated acyl-[ACP] + NAD(+) = a (2E)-enoyl-[ACP] + NADH + H(+)</text>
        <dbReference type="Rhea" id="RHEA:10240"/>
        <dbReference type="Rhea" id="RHEA-COMP:9925"/>
        <dbReference type="Rhea" id="RHEA-COMP:9926"/>
        <dbReference type="ChEBI" id="CHEBI:15378"/>
        <dbReference type="ChEBI" id="CHEBI:57540"/>
        <dbReference type="ChEBI" id="CHEBI:57945"/>
        <dbReference type="ChEBI" id="CHEBI:78784"/>
        <dbReference type="ChEBI" id="CHEBI:78785"/>
        <dbReference type="EC" id="1.3.1.9"/>
    </reaction>
</comment>
<feature type="binding site" evidence="10">
    <location>
        <position position="103"/>
    </location>
    <ligand>
        <name>substrate</name>
    </ligand>
</feature>
<dbReference type="InterPro" id="IPR002347">
    <property type="entry name" value="SDR_fam"/>
</dbReference>
<evidence type="ECO:0000256" key="8">
    <source>
        <dbReference type="PIRNR" id="PIRNR000094"/>
    </source>
</evidence>
<feature type="binding site" evidence="11">
    <location>
        <position position="100"/>
    </location>
    <ligand>
        <name>NAD(+)</name>
        <dbReference type="ChEBI" id="CHEBI:57540"/>
    </ligand>
</feature>
<evidence type="ECO:0000256" key="4">
    <source>
        <dbReference type="ARBA" id="ARBA00022832"/>
    </source>
</evidence>
<dbReference type="Pfam" id="PF13561">
    <property type="entry name" value="adh_short_C2"/>
    <property type="match status" value="1"/>
</dbReference>
<evidence type="ECO:0000256" key="3">
    <source>
        <dbReference type="ARBA" id="ARBA00022516"/>
    </source>
</evidence>
<dbReference type="PRINTS" id="PR00081">
    <property type="entry name" value="GDHRDH"/>
</dbReference>
<evidence type="ECO:0000313" key="13">
    <source>
        <dbReference type="Proteomes" id="UP000292298"/>
    </source>
</evidence>
<dbReference type="NCBIfam" id="NF005717">
    <property type="entry name" value="PRK07533.1"/>
    <property type="match status" value="1"/>
</dbReference>
<dbReference type="AlphaFoldDB" id="A0A4Q8CZF0"/>
<keyword evidence="7 8" id="KW-0275">Fatty acid biosynthesis</keyword>
<dbReference type="EC" id="1.3.1.9" evidence="8"/>
<dbReference type="SUPFAM" id="SSF51735">
    <property type="entry name" value="NAD(P)-binding Rossmann-fold domains"/>
    <property type="match status" value="1"/>
</dbReference>
<evidence type="ECO:0000256" key="5">
    <source>
        <dbReference type="ARBA" id="ARBA00023002"/>
    </source>
</evidence>
<evidence type="ECO:0000256" key="11">
    <source>
        <dbReference type="PIRSR" id="PIRSR000094-3"/>
    </source>
</evidence>
<dbReference type="GO" id="GO:0004318">
    <property type="term" value="F:enoyl-[acyl-carrier-protein] reductase (NADH) activity"/>
    <property type="evidence" value="ECO:0007669"/>
    <property type="project" value="UniProtKB-EC"/>
</dbReference>
<evidence type="ECO:0000256" key="7">
    <source>
        <dbReference type="ARBA" id="ARBA00023160"/>
    </source>
</evidence>
<dbReference type="CDD" id="cd05372">
    <property type="entry name" value="ENR_SDR"/>
    <property type="match status" value="1"/>
</dbReference>
<dbReference type="InterPro" id="IPR036291">
    <property type="entry name" value="NAD(P)-bd_dom_sf"/>
</dbReference>
<feature type="active site" description="Proton acceptor" evidence="9">
    <location>
        <position position="163"/>
    </location>
</feature>
<evidence type="ECO:0000256" key="1">
    <source>
        <dbReference type="ARBA" id="ARBA00005194"/>
    </source>
</evidence>
<keyword evidence="8 11" id="KW-0520">NAD</keyword>
<dbReference type="Gene3D" id="3.40.50.720">
    <property type="entry name" value="NAD(P)-binding Rossmann-like Domain"/>
    <property type="match status" value="1"/>
</dbReference>
<evidence type="ECO:0000313" key="12">
    <source>
        <dbReference type="EMBL" id="RZU98290.1"/>
    </source>
</evidence>
<dbReference type="PIRSF" id="PIRSF000094">
    <property type="entry name" value="Enoyl-ACP_rdct"/>
    <property type="match status" value="1"/>
</dbReference>
<feature type="binding site" evidence="11">
    <location>
        <position position="21"/>
    </location>
    <ligand>
        <name>NAD(+)</name>
        <dbReference type="ChEBI" id="CHEBI:57540"/>
    </ligand>
</feature>
<keyword evidence="13" id="KW-1185">Reference proteome</keyword>
<keyword evidence="3 8" id="KW-0444">Lipid biosynthesis</keyword>
<dbReference type="Proteomes" id="UP000292298">
    <property type="component" value="Unassembled WGS sequence"/>
</dbReference>
<dbReference type="RefSeq" id="WP_130502620.1">
    <property type="nucleotide sequence ID" value="NZ_SHLI01000001.1"/>
</dbReference>
<keyword evidence="5 8" id="KW-0560">Oxidoreductase</keyword>
<proteinExistence type="inferred from homology"/>
<keyword evidence="6" id="KW-0443">Lipid metabolism</keyword>
<dbReference type="EMBL" id="SHLI01000001">
    <property type="protein sequence ID" value="RZU98290.1"/>
    <property type="molecule type" value="Genomic_DNA"/>
</dbReference>
<sequence>MTDQATGGAFSLNGRVGVVTGLANENSIAYGCARALAAQGAECIVTYASEKAERFVMPLAESMGNPEYQLVDVQDAESLEALFNRARERWGRLDFVIHSIAFAPLAELQGRLTDTTSDGFSLAMDVSCHSFVRMARLAEPLMAEGGSLICMTYHGADQAVENYNLMGPVKAALESSTRYLATELGPQGIRVNAISPGPIRTRAASGLKDFEALATDGETHSPLRRLVSVEDIGNTAAYLISDAGSSVTGGIHYVDGGHHVRF</sequence>
<evidence type="ECO:0000256" key="10">
    <source>
        <dbReference type="PIRSR" id="PIRSR000094-2"/>
    </source>
</evidence>
<reference evidence="12 13" key="1">
    <citation type="submission" date="2019-02" db="EMBL/GenBank/DDBJ databases">
        <title>Genomic Encyclopedia of Type Strains, Phase IV (KMG-IV): sequencing the most valuable type-strain genomes for metagenomic binning, comparative biology and taxonomic classification.</title>
        <authorList>
            <person name="Goeker M."/>
        </authorList>
    </citation>
    <scope>NUCLEOTIDE SEQUENCE [LARGE SCALE GENOMIC DNA]</scope>
    <source>
        <strain evidence="12 13">DSM 21056</strain>
    </source>
</reference>
<organism evidence="12 13">
    <name type="scientific">Spiribacter vilamensis</name>
    <dbReference type="NCBI Taxonomy" id="531306"/>
    <lineage>
        <taxon>Bacteria</taxon>
        <taxon>Pseudomonadati</taxon>
        <taxon>Pseudomonadota</taxon>
        <taxon>Gammaproteobacteria</taxon>
        <taxon>Chromatiales</taxon>
        <taxon>Ectothiorhodospiraceae</taxon>
        <taxon>Spiribacter</taxon>
    </lineage>
</organism>
<gene>
    <name evidence="12" type="ORF">EV698_0534</name>
</gene>
<dbReference type="OrthoDB" id="9803628at2"/>
<evidence type="ECO:0000256" key="6">
    <source>
        <dbReference type="ARBA" id="ARBA00023098"/>
    </source>
</evidence>
<dbReference type="PANTHER" id="PTHR43159">
    <property type="entry name" value="ENOYL-[ACYL-CARRIER-PROTEIN] REDUCTASE"/>
    <property type="match status" value="1"/>
</dbReference>
<feature type="active site" description="Proton acceptor" evidence="9">
    <location>
        <position position="153"/>
    </location>
</feature>
<comment type="similarity">
    <text evidence="2 8">Belongs to the short-chain dehydrogenases/reductases (SDR) family. FabI subfamily.</text>
</comment>
<comment type="caution">
    <text evidence="12">The sequence shown here is derived from an EMBL/GenBank/DDBJ whole genome shotgun (WGS) entry which is preliminary data.</text>
</comment>
<dbReference type="UniPathway" id="UPA00094"/>